<feature type="compositionally biased region" description="Basic residues" evidence="1">
    <location>
        <begin position="111"/>
        <end position="123"/>
    </location>
</feature>
<dbReference type="AlphaFoldDB" id="M7BCL6"/>
<feature type="compositionally biased region" description="Low complexity" evidence="1">
    <location>
        <begin position="80"/>
        <end position="90"/>
    </location>
</feature>
<feature type="region of interest" description="Disordered" evidence="1">
    <location>
        <begin position="148"/>
        <end position="167"/>
    </location>
</feature>
<dbReference type="Proteomes" id="UP000031443">
    <property type="component" value="Unassembled WGS sequence"/>
</dbReference>
<sequence length="167" mass="18185">MPKSPDFKPCKSCSKPMPTGDPHDSCLKRLGEAHQAKKCRICKGFCPRTKKEWDFRLKHLPASFGVAGSSTKFFGAQRPGSSSGSSTMGGLWPRPAALLFPAPKPVASTWHRSHSPALKRHWKQEKSGSPSQRPIPLELDAVVRPREEHPGAVCGHGIIDFGPTGEP</sequence>
<evidence type="ECO:0000313" key="2">
    <source>
        <dbReference type="EMBL" id="EMP29878.1"/>
    </source>
</evidence>
<dbReference type="EMBL" id="KB553237">
    <property type="protein sequence ID" value="EMP29878.1"/>
    <property type="molecule type" value="Genomic_DNA"/>
</dbReference>
<feature type="region of interest" description="Disordered" evidence="1">
    <location>
        <begin position="106"/>
        <end position="138"/>
    </location>
</feature>
<feature type="region of interest" description="Disordered" evidence="1">
    <location>
        <begin position="1"/>
        <end position="21"/>
    </location>
</feature>
<proteinExistence type="predicted"/>
<keyword evidence="3" id="KW-1185">Reference proteome</keyword>
<name>M7BCL6_CHEMY</name>
<reference evidence="3" key="1">
    <citation type="journal article" date="2013" name="Nat. Genet.">
        <title>The draft genomes of soft-shell turtle and green sea turtle yield insights into the development and evolution of the turtle-specific body plan.</title>
        <authorList>
            <person name="Wang Z."/>
            <person name="Pascual-Anaya J."/>
            <person name="Zadissa A."/>
            <person name="Li W."/>
            <person name="Niimura Y."/>
            <person name="Huang Z."/>
            <person name="Li C."/>
            <person name="White S."/>
            <person name="Xiong Z."/>
            <person name="Fang D."/>
            <person name="Wang B."/>
            <person name="Ming Y."/>
            <person name="Chen Y."/>
            <person name="Zheng Y."/>
            <person name="Kuraku S."/>
            <person name="Pignatelli M."/>
            <person name="Herrero J."/>
            <person name="Beal K."/>
            <person name="Nozawa M."/>
            <person name="Li Q."/>
            <person name="Wang J."/>
            <person name="Zhang H."/>
            <person name="Yu L."/>
            <person name="Shigenobu S."/>
            <person name="Wang J."/>
            <person name="Liu J."/>
            <person name="Flicek P."/>
            <person name="Searle S."/>
            <person name="Wang J."/>
            <person name="Kuratani S."/>
            <person name="Yin Y."/>
            <person name="Aken B."/>
            <person name="Zhang G."/>
            <person name="Irie N."/>
        </authorList>
    </citation>
    <scope>NUCLEOTIDE SEQUENCE [LARGE SCALE GENOMIC DNA]</scope>
</reference>
<accession>M7BCL6</accession>
<evidence type="ECO:0000256" key="1">
    <source>
        <dbReference type="SAM" id="MobiDB-lite"/>
    </source>
</evidence>
<feature type="region of interest" description="Disordered" evidence="1">
    <location>
        <begin position="74"/>
        <end position="94"/>
    </location>
</feature>
<gene>
    <name evidence="2" type="ORF">UY3_12978</name>
</gene>
<organism evidence="2 3">
    <name type="scientific">Chelonia mydas</name>
    <name type="common">Green sea-turtle</name>
    <name type="synonym">Chelonia agassizi</name>
    <dbReference type="NCBI Taxonomy" id="8469"/>
    <lineage>
        <taxon>Eukaryota</taxon>
        <taxon>Metazoa</taxon>
        <taxon>Chordata</taxon>
        <taxon>Craniata</taxon>
        <taxon>Vertebrata</taxon>
        <taxon>Euteleostomi</taxon>
        <taxon>Archelosauria</taxon>
        <taxon>Testudinata</taxon>
        <taxon>Testudines</taxon>
        <taxon>Cryptodira</taxon>
        <taxon>Durocryptodira</taxon>
        <taxon>Americhelydia</taxon>
        <taxon>Chelonioidea</taxon>
        <taxon>Cheloniidae</taxon>
        <taxon>Chelonia</taxon>
    </lineage>
</organism>
<evidence type="ECO:0000313" key="3">
    <source>
        <dbReference type="Proteomes" id="UP000031443"/>
    </source>
</evidence>
<protein>
    <submittedName>
        <fullName evidence="2">Uncharacterized protein</fullName>
    </submittedName>
</protein>